<name>A0A2M6IVC5_9BACT</name>
<dbReference type="SUPFAM" id="SSF51261">
    <property type="entry name" value="Duplicated hybrid motif"/>
    <property type="match status" value="1"/>
</dbReference>
<dbReference type="Proteomes" id="UP000231056">
    <property type="component" value="Unassembled WGS sequence"/>
</dbReference>
<dbReference type="InterPro" id="IPR050570">
    <property type="entry name" value="Cell_wall_metabolism_enzyme"/>
</dbReference>
<keyword evidence="2" id="KW-1133">Transmembrane helix</keyword>
<dbReference type="InterPro" id="IPR011055">
    <property type="entry name" value="Dup_hybrid_motif"/>
</dbReference>
<comment type="caution">
    <text evidence="4">The sequence shown here is derived from an EMBL/GenBank/DDBJ whole genome shotgun (WGS) entry which is preliminary data.</text>
</comment>
<dbReference type="Pfam" id="PF01551">
    <property type="entry name" value="Peptidase_M23"/>
    <property type="match status" value="1"/>
</dbReference>
<keyword evidence="2" id="KW-0812">Transmembrane</keyword>
<feature type="transmembrane region" description="Helical" evidence="2">
    <location>
        <begin position="699"/>
        <end position="720"/>
    </location>
</feature>
<dbReference type="PANTHER" id="PTHR21666:SF270">
    <property type="entry name" value="MUREIN HYDROLASE ACTIVATOR ENVC"/>
    <property type="match status" value="1"/>
</dbReference>
<evidence type="ECO:0000256" key="1">
    <source>
        <dbReference type="SAM" id="MobiDB-lite"/>
    </source>
</evidence>
<gene>
    <name evidence="4" type="ORF">COV58_00945</name>
</gene>
<dbReference type="GO" id="GO:0004222">
    <property type="term" value="F:metalloendopeptidase activity"/>
    <property type="evidence" value="ECO:0007669"/>
    <property type="project" value="TreeGrafter"/>
</dbReference>
<dbReference type="CDD" id="cd12797">
    <property type="entry name" value="M23_peptidase"/>
    <property type="match status" value="1"/>
</dbReference>
<proteinExistence type="predicted"/>
<evidence type="ECO:0000313" key="4">
    <source>
        <dbReference type="EMBL" id="PIQ73725.1"/>
    </source>
</evidence>
<dbReference type="Gene3D" id="2.70.70.10">
    <property type="entry name" value="Glucose Permease (Domain IIA)"/>
    <property type="match status" value="1"/>
</dbReference>
<dbReference type="InterPro" id="IPR016047">
    <property type="entry name" value="M23ase_b-sheet_dom"/>
</dbReference>
<evidence type="ECO:0000259" key="3">
    <source>
        <dbReference type="Pfam" id="PF01551"/>
    </source>
</evidence>
<organism evidence="4 5">
    <name type="scientific">Candidatus Roizmanbacteria bacterium CG11_big_fil_rev_8_21_14_0_20_36_8</name>
    <dbReference type="NCBI Taxonomy" id="1974856"/>
    <lineage>
        <taxon>Bacteria</taxon>
        <taxon>Candidatus Roizmaniibacteriota</taxon>
    </lineage>
</organism>
<reference evidence="4 5" key="1">
    <citation type="submission" date="2017-09" db="EMBL/GenBank/DDBJ databases">
        <title>Depth-based differentiation of microbial function through sediment-hosted aquifers and enrichment of novel symbionts in the deep terrestrial subsurface.</title>
        <authorList>
            <person name="Probst A.J."/>
            <person name="Ladd B."/>
            <person name="Jarett J.K."/>
            <person name="Geller-Mcgrath D.E."/>
            <person name="Sieber C.M."/>
            <person name="Emerson J.B."/>
            <person name="Anantharaman K."/>
            <person name="Thomas B.C."/>
            <person name="Malmstrom R."/>
            <person name="Stieglmeier M."/>
            <person name="Klingl A."/>
            <person name="Woyke T."/>
            <person name="Ryan C.M."/>
            <person name="Banfield J.F."/>
        </authorList>
    </citation>
    <scope>NUCLEOTIDE SEQUENCE [LARGE SCALE GENOMIC DNA]</scope>
    <source>
        <strain evidence="4">CG11_big_fil_rev_8_21_14_0_20_36_8</strain>
    </source>
</reference>
<feature type="compositionally biased region" description="Polar residues" evidence="1">
    <location>
        <begin position="659"/>
        <end position="676"/>
    </location>
</feature>
<evidence type="ECO:0000313" key="5">
    <source>
        <dbReference type="Proteomes" id="UP000231056"/>
    </source>
</evidence>
<protein>
    <recommendedName>
        <fullName evidence="3">M23ase beta-sheet core domain-containing protein</fullName>
    </recommendedName>
</protein>
<evidence type="ECO:0000256" key="2">
    <source>
        <dbReference type="SAM" id="Phobius"/>
    </source>
</evidence>
<dbReference type="EMBL" id="PCVM01000019">
    <property type="protein sequence ID" value="PIQ73725.1"/>
    <property type="molecule type" value="Genomic_DNA"/>
</dbReference>
<dbReference type="PANTHER" id="PTHR21666">
    <property type="entry name" value="PEPTIDASE-RELATED"/>
    <property type="match status" value="1"/>
</dbReference>
<feature type="domain" description="M23ase beta-sheet core" evidence="3">
    <location>
        <begin position="242"/>
        <end position="344"/>
    </location>
</feature>
<dbReference type="AlphaFoldDB" id="A0A2M6IVC5"/>
<keyword evidence="2" id="KW-0472">Membrane</keyword>
<feature type="region of interest" description="Disordered" evidence="1">
    <location>
        <begin position="622"/>
        <end position="676"/>
    </location>
</feature>
<feature type="compositionally biased region" description="Low complexity" evidence="1">
    <location>
        <begin position="626"/>
        <end position="658"/>
    </location>
</feature>
<accession>A0A2M6IVC5</accession>
<sequence>MVIYSKHMFRYLMSKCIPYITLLIFLLIPSNTYAIQKKVYQVTDAQQLFFNSSSQVLWYTFVHIPWKSGRVVISSDPNGENPAAIGPLFGVYANGSNSEKFVFDADCGQVKMPPLDITHIMGPMYSGGGGGDTSLLIKYYSNFCSGEKIYVEGVKKFVFNIDPLYIVHFDDFEISNAPFLDLPWDYESDGNIFQEVALTMTSYFDHEYPLLSISMLNEPVQANSSIIPFYSNKQFINLSYTEHDGYDFAYASGARLGDSVLAAAPGTATYRYDKWSGNAILIDHGNGYQTRYYHLSEQDLVLKDKNKSIAVSDRQQIGRIGFTGNVLPVGAAGTHIHFMVIKDKDENGNFDDNIPDGLVDPFGWQGDGEDPWESYKFEYNGKSRIGAKSTYLWKNNLSSARKTLTPIGASILDSGANVTAIFPKDAVKNDVFLDIATIAPIVRVLLDDKIQTNIRSIGNGVKIIASDVFGNLITKFTKTYTIRFALDPLQFLRFDKNSISIYSRSDGAANWKMELSTTDLETGVVETAVDHLTEFAVFGKYLDTIPPVTKMTFESGKLEFLTIDEPADDSIGVAYTYVKIGNDDWQLYKNPIEVNGSDKYEIQFYSADFDGNVETIKSEIINKKQPTTSTPTPITNSKQLTSDNQQPTTSTPTPITNSKQLTSDNQQPTTKNKQLTTSIPEVKGLTTNKDYVVKTKPKIWLKILSIIIIIIFIIIVIYGYKIKKNNFSPLKNLLK</sequence>